<dbReference type="EMBL" id="BPLF01000004">
    <property type="protein sequence ID" value="GIX65020.1"/>
    <property type="molecule type" value="Genomic_DNA"/>
</dbReference>
<accession>A0AAV4LYK7</accession>
<feature type="transmembrane region" description="Helical" evidence="1">
    <location>
        <begin position="345"/>
        <end position="366"/>
    </location>
</feature>
<dbReference type="AlphaFoldDB" id="A0AAV4LYK7"/>
<reference evidence="2 3" key="1">
    <citation type="submission" date="2021-06" db="EMBL/GenBank/DDBJ databases">
        <title>Genome sequence of Babesia caballi.</title>
        <authorList>
            <person name="Yamagishi J."/>
            <person name="Kidaka T."/>
            <person name="Ochi A."/>
        </authorList>
    </citation>
    <scope>NUCLEOTIDE SEQUENCE [LARGE SCALE GENOMIC DNA]</scope>
    <source>
        <strain evidence="2">USDA-D6B2</strain>
    </source>
</reference>
<comment type="caution">
    <text evidence="2">The sequence shown here is derived from an EMBL/GenBank/DDBJ whole genome shotgun (WGS) entry which is preliminary data.</text>
</comment>
<gene>
    <name evidence="2" type="ORF">BcabD6B2_44550</name>
</gene>
<dbReference type="Proteomes" id="UP001497744">
    <property type="component" value="Unassembled WGS sequence"/>
</dbReference>
<proteinExistence type="predicted"/>
<sequence length="408" mass="46260">MGFQSTDLRSSGSGHYISIALQSYCGYPTSPLRQLSEKLSCLTKRTPRTLGDVFGFYLQLVGQLFENRYTFVTLTTSMPAYSNLSTQSHKFVIDPSSVIKTIYKMIEKLSYTPQSLSPSGLENSLLVLTKNLPFWFQLFMVDGSKELPGTLFDLRQHCHNLKQNDTSKHYDPSGQSCAHTTGHAADLWSLYYPQCTGQNSCGQYLYPLTMSDGSTFAPRYAVTYLSWVLYLADDLQFEFQDILDEFDTIQCTTSRTHAPSSRCDCGSVVQCSGILPMLYRHGFDFFNAYSLNGWNSERTGWKSNTTLKRSCANFHSQLSNVLSEGAPLHSLLLVIDDFLYLFRFYFFYNLSSFWVCPLAILLYFIFYGIDVLHLKSHVHFPSTHNVPPIGLLTSGNAQALTKLTYYMP</sequence>
<keyword evidence="1" id="KW-0472">Membrane</keyword>
<keyword evidence="1" id="KW-1133">Transmembrane helix</keyword>
<evidence type="ECO:0000256" key="1">
    <source>
        <dbReference type="SAM" id="Phobius"/>
    </source>
</evidence>
<organism evidence="2 3">
    <name type="scientific">Babesia caballi</name>
    <dbReference type="NCBI Taxonomy" id="5871"/>
    <lineage>
        <taxon>Eukaryota</taxon>
        <taxon>Sar</taxon>
        <taxon>Alveolata</taxon>
        <taxon>Apicomplexa</taxon>
        <taxon>Aconoidasida</taxon>
        <taxon>Piroplasmida</taxon>
        <taxon>Babesiidae</taxon>
        <taxon>Babesia</taxon>
    </lineage>
</organism>
<name>A0AAV4LYK7_BABCB</name>
<evidence type="ECO:0000313" key="2">
    <source>
        <dbReference type="EMBL" id="GIX65020.1"/>
    </source>
</evidence>
<protein>
    <submittedName>
        <fullName evidence="2">Extracellular matrix-binding ebh, putative</fullName>
    </submittedName>
</protein>
<dbReference type="GeneID" id="94196501"/>
<evidence type="ECO:0000313" key="3">
    <source>
        <dbReference type="Proteomes" id="UP001497744"/>
    </source>
</evidence>
<dbReference type="RefSeq" id="XP_067717089.1">
    <property type="nucleotide sequence ID" value="XM_067860988.1"/>
</dbReference>
<keyword evidence="3" id="KW-1185">Reference proteome</keyword>
<keyword evidence="1" id="KW-0812">Transmembrane</keyword>